<gene>
    <name evidence="1" type="ORF">L201_007972</name>
</gene>
<evidence type="ECO:0000313" key="2">
    <source>
        <dbReference type="Proteomes" id="UP001355207"/>
    </source>
</evidence>
<evidence type="ECO:0000313" key="1">
    <source>
        <dbReference type="EMBL" id="WWC93008.1"/>
    </source>
</evidence>
<proteinExistence type="predicted"/>
<keyword evidence="2" id="KW-1185">Reference proteome</keyword>
<dbReference type="GeneID" id="91098640"/>
<name>A0AAX4K783_9TREE</name>
<accession>A0AAX4K783</accession>
<protein>
    <submittedName>
        <fullName evidence="1">Uncharacterized protein</fullName>
    </submittedName>
</protein>
<sequence>MISIVTTKYNLDIDGNTLHLDTPKDLVEWLSYSSSQLSIETINRIKHLHIKFDLSYFRNNSKLYEIMWGDNNYHDDKSKTKSYSNYQLSNLESVNLITKGFNFYIDYQNQDQNQDDMFNRQSKYKYKDSSSSDESKHSYKIKKIITLDENINKLLFLLVNPKKSPEKFIWKSDNKFLQDKYNKLRCNQKNYNSYPKMPSILKKWNQTSHWEFPFLMRPTWNHHYNTQSQYEIRYPSSKDRLITKLKNEKYQSKSHSQLSNTDSRSSSLDSSWLSLYSYYDDEEKLKSKPLEHICIPASGFHKWLKSDAMENLLKDIVDRNHNRHDDKMIIEIKGKLSNKRDVYYHKFHKLIYEKHATHLVQVVCSK</sequence>
<dbReference type="Proteomes" id="UP001355207">
    <property type="component" value="Chromosome 11"/>
</dbReference>
<reference evidence="1 2" key="1">
    <citation type="submission" date="2024-01" db="EMBL/GenBank/DDBJ databases">
        <title>Comparative genomics of Cryptococcus and Kwoniella reveals pathogenesis evolution and contrasting modes of karyotype evolution via chromosome fusion or intercentromeric recombination.</title>
        <authorList>
            <person name="Coelho M.A."/>
            <person name="David-Palma M."/>
            <person name="Shea T."/>
            <person name="Bowers K."/>
            <person name="McGinley-Smith S."/>
            <person name="Mohammad A.W."/>
            <person name="Gnirke A."/>
            <person name="Yurkov A.M."/>
            <person name="Nowrousian M."/>
            <person name="Sun S."/>
            <person name="Cuomo C.A."/>
            <person name="Heitman J."/>
        </authorList>
    </citation>
    <scope>NUCLEOTIDE SEQUENCE [LARGE SCALE GENOMIC DNA]</scope>
    <source>
        <strain evidence="1 2">CBS 6074</strain>
    </source>
</reference>
<organism evidence="1 2">
    <name type="scientific">Kwoniella dendrophila CBS 6074</name>
    <dbReference type="NCBI Taxonomy" id="1295534"/>
    <lineage>
        <taxon>Eukaryota</taxon>
        <taxon>Fungi</taxon>
        <taxon>Dikarya</taxon>
        <taxon>Basidiomycota</taxon>
        <taxon>Agaricomycotina</taxon>
        <taxon>Tremellomycetes</taxon>
        <taxon>Tremellales</taxon>
        <taxon>Cryptococcaceae</taxon>
        <taxon>Kwoniella</taxon>
    </lineage>
</organism>
<dbReference type="RefSeq" id="XP_066079770.1">
    <property type="nucleotide sequence ID" value="XM_066223673.1"/>
</dbReference>
<dbReference type="EMBL" id="CP144108">
    <property type="protein sequence ID" value="WWC93008.1"/>
    <property type="molecule type" value="Genomic_DNA"/>
</dbReference>
<dbReference type="AlphaFoldDB" id="A0AAX4K783"/>